<evidence type="ECO:0000256" key="2">
    <source>
        <dbReference type="ARBA" id="ARBA00023128"/>
    </source>
</evidence>
<feature type="region of interest" description="Disordered" evidence="3">
    <location>
        <begin position="49"/>
        <end position="83"/>
    </location>
</feature>
<dbReference type="InterPro" id="IPR011856">
    <property type="entry name" value="tRNA_endonuc-like_dom_sf"/>
</dbReference>
<dbReference type="PANTHER" id="PTHR28133">
    <property type="entry name" value="REQUIRED FOR RESPIRATORY GROWTH PROTEIN 7, MITOCHONDRIAL"/>
    <property type="match status" value="1"/>
</dbReference>
<keyword evidence="2" id="KW-0496">Mitochondrion</keyword>
<organism evidence="4 5">
    <name type="scientific">Ustilago trichophora</name>
    <dbReference type="NCBI Taxonomy" id="86804"/>
    <lineage>
        <taxon>Eukaryota</taxon>
        <taxon>Fungi</taxon>
        <taxon>Dikarya</taxon>
        <taxon>Basidiomycota</taxon>
        <taxon>Ustilaginomycotina</taxon>
        <taxon>Ustilaginomycetes</taxon>
        <taxon>Ustilaginales</taxon>
        <taxon>Ustilaginaceae</taxon>
        <taxon>Ustilago</taxon>
    </lineage>
</organism>
<dbReference type="Proteomes" id="UP000324022">
    <property type="component" value="Unassembled WGS sequence"/>
</dbReference>
<comment type="subcellular location">
    <subcellularLocation>
        <location evidence="1">Mitochondrion</location>
    </subcellularLocation>
</comment>
<dbReference type="InterPro" id="IPR018828">
    <property type="entry name" value="RRG7"/>
</dbReference>
<evidence type="ECO:0000313" key="5">
    <source>
        <dbReference type="Proteomes" id="UP000324022"/>
    </source>
</evidence>
<dbReference type="GO" id="GO:0005739">
    <property type="term" value="C:mitochondrion"/>
    <property type="evidence" value="ECO:0007669"/>
    <property type="project" value="UniProtKB-SubCell"/>
</dbReference>
<evidence type="ECO:0000256" key="3">
    <source>
        <dbReference type="SAM" id="MobiDB-lite"/>
    </source>
</evidence>
<dbReference type="PANTHER" id="PTHR28133:SF1">
    <property type="entry name" value="REQUIRED FOR RESPIRATORY GROWTH PROTEIN 7, MITOCHONDRIAL"/>
    <property type="match status" value="1"/>
</dbReference>
<evidence type="ECO:0000313" key="4">
    <source>
        <dbReference type="EMBL" id="SPO20553.1"/>
    </source>
</evidence>
<dbReference type="Gene3D" id="3.40.1350.10">
    <property type="match status" value="1"/>
</dbReference>
<sequence length="306" mass="32729">MVWTCGRTTANALLRAVRAPLPRFNSPPCTFHFDPRAISRSIQASAQHREASFTTISARTSTRTRSASLPNPTSVAPATEAESSVARGTRYENLCRAVLHHIFGMELERTGGAGDRGIDLRGWWTPAPSLSAKGQESSAGRIRIVAQCKCQDEGGKKMGPVLVREMEGVVFRASFPAPAPSVATQGQMQAEEQVESAPVAGIILSSTGFSKQALLQVRSSNVPLAAMHVVAQPQPQGEAEDEVDPSELVERCVSIVWNDRFGSPTQGLLEGGMEVRWVRSLSGGVGSGDTLALGRPVIYRAGKPLK</sequence>
<accession>A0A5C3DQB2</accession>
<dbReference type="Pfam" id="PF10356">
    <property type="entry name" value="RRG7"/>
    <property type="match status" value="1"/>
</dbReference>
<reference evidence="4 5" key="1">
    <citation type="submission" date="2018-03" db="EMBL/GenBank/DDBJ databases">
        <authorList>
            <person name="Guldener U."/>
        </authorList>
    </citation>
    <scope>NUCLEOTIDE SEQUENCE [LARGE SCALE GENOMIC DNA]</scope>
    <source>
        <strain evidence="4 5">NBRC100155</strain>
    </source>
</reference>
<keyword evidence="5" id="KW-1185">Reference proteome</keyword>
<gene>
    <name evidence="4" type="ORF">UTRI_00029</name>
</gene>
<dbReference type="EMBL" id="OOIN01000002">
    <property type="protein sequence ID" value="SPO20553.1"/>
    <property type="molecule type" value="Genomic_DNA"/>
</dbReference>
<evidence type="ECO:0000256" key="1">
    <source>
        <dbReference type="ARBA" id="ARBA00004173"/>
    </source>
</evidence>
<feature type="compositionally biased region" description="Low complexity" evidence="3">
    <location>
        <begin position="52"/>
        <end position="68"/>
    </location>
</feature>
<dbReference type="GO" id="GO:0003676">
    <property type="term" value="F:nucleic acid binding"/>
    <property type="evidence" value="ECO:0007669"/>
    <property type="project" value="InterPro"/>
</dbReference>
<name>A0A5C3DQB2_9BASI</name>
<protein>
    <recommendedName>
        <fullName evidence="6">Restriction endonuclease type IV Mrr domain-containing protein</fullName>
    </recommendedName>
</protein>
<dbReference type="OrthoDB" id="20734at2759"/>
<proteinExistence type="predicted"/>
<dbReference type="AlphaFoldDB" id="A0A5C3DQB2"/>
<evidence type="ECO:0008006" key="6">
    <source>
        <dbReference type="Google" id="ProtNLM"/>
    </source>
</evidence>